<evidence type="ECO:0000256" key="11">
    <source>
        <dbReference type="SAM" id="Phobius"/>
    </source>
</evidence>
<dbReference type="PANTHER" id="PTHR33162:SF1">
    <property type="entry name" value="SEC-INDEPENDENT PROTEIN TRANSLOCASE PROTEIN TATA, CHLOROPLASTIC"/>
    <property type="match status" value="1"/>
</dbReference>
<dbReference type="STRING" id="1105367.CG50_04430"/>
<comment type="caution">
    <text evidence="12">The sequence shown here is derived from an EMBL/GenBank/DDBJ whole genome shotgun (WGS) entry which is preliminary data.</text>
</comment>
<dbReference type="PRINTS" id="PR01506">
    <property type="entry name" value="TATBPROTEIN"/>
</dbReference>
<comment type="similarity">
    <text evidence="9">Belongs to the TatB family.</text>
</comment>
<evidence type="ECO:0000256" key="9">
    <source>
        <dbReference type="HAMAP-Rule" id="MF_00237"/>
    </source>
</evidence>
<evidence type="ECO:0000313" key="12">
    <source>
        <dbReference type="EMBL" id="KFI30938.1"/>
    </source>
</evidence>
<keyword evidence="6 9" id="KW-1133">Transmembrane helix</keyword>
<keyword evidence="7 9" id="KW-0811">Translocation</keyword>
<evidence type="ECO:0000313" key="13">
    <source>
        <dbReference type="Proteomes" id="UP000028824"/>
    </source>
</evidence>
<accession>A0A086Y9I8</accession>
<protein>
    <recommendedName>
        <fullName evidence="9">Sec-independent protein translocase protein TatB</fullName>
    </recommendedName>
</protein>
<keyword evidence="5 9" id="KW-0653">Protein transport</keyword>
<dbReference type="InterPro" id="IPR003369">
    <property type="entry name" value="TatA/B/E"/>
</dbReference>
<evidence type="ECO:0000256" key="7">
    <source>
        <dbReference type="ARBA" id="ARBA00023010"/>
    </source>
</evidence>
<dbReference type="eggNOG" id="COG1826">
    <property type="taxonomic scope" value="Bacteria"/>
</dbReference>
<dbReference type="Gene3D" id="1.20.5.3310">
    <property type="match status" value="1"/>
</dbReference>
<evidence type="ECO:0000256" key="2">
    <source>
        <dbReference type="ARBA" id="ARBA00022448"/>
    </source>
</evidence>
<feature type="transmembrane region" description="Helical" evidence="11">
    <location>
        <begin position="6"/>
        <end position="25"/>
    </location>
</feature>
<dbReference type="EMBL" id="JFZB01000001">
    <property type="protein sequence ID" value="KFI30938.1"/>
    <property type="molecule type" value="Genomic_DNA"/>
</dbReference>
<dbReference type="HAMAP" id="MF_00237">
    <property type="entry name" value="TatB"/>
    <property type="match status" value="1"/>
</dbReference>
<dbReference type="OrthoDB" id="7206969at2"/>
<evidence type="ECO:0000256" key="6">
    <source>
        <dbReference type="ARBA" id="ARBA00022989"/>
    </source>
</evidence>
<evidence type="ECO:0000256" key="8">
    <source>
        <dbReference type="ARBA" id="ARBA00023136"/>
    </source>
</evidence>
<feature type="region of interest" description="Disordered" evidence="10">
    <location>
        <begin position="86"/>
        <end position="160"/>
    </location>
</feature>
<sequence length="160" mass="16875">MLDIGWSELLLIGVVALIVVGPKDLPMMFRSLGRITAKARAMAREFSRAMEDAAKETGVNEAADNLKALTSKKSLGLDALERATEKFENWDPKFPSQRTPGSEKLEADPGLAADLDAAETAAEPDPSAPEPAAPDAPADPDAPVPAVPVTSPVSEKKDEA</sequence>
<keyword evidence="3 9" id="KW-1003">Cell membrane</keyword>
<evidence type="ECO:0000256" key="5">
    <source>
        <dbReference type="ARBA" id="ARBA00022927"/>
    </source>
</evidence>
<dbReference type="NCBIfam" id="TIGR01410">
    <property type="entry name" value="tatB"/>
    <property type="match status" value="1"/>
</dbReference>
<evidence type="ECO:0000256" key="1">
    <source>
        <dbReference type="ARBA" id="ARBA00004167"/>
    </source>
</evidence>
<keyword evidence="8 9" id="KW-0472">Membrane</keyword>
<dbReference type="GO" id="GO:0033281">
    <property type="term" value="C:TAT protein transport complex"/>
    <property type="evidence" value="ECO:0007669"/>
    <property type="project" value="UniProtKB-UniRule"/>
</dbReference>
<dbReference type="AlphaFoldDB" id="A0A086Y9I8"/>
<dbReference type="GO" id="GO:0008320">
    <property type="term" value="F:protein transmembrane transporter activity"/>
    <property type="evidence" value="ECO:0007669"/>
    <property type="project" value="UniProtKB-UniRule"/>
</dbReference>
<keyword evidence="13" id="KW-1185">Reference proteome</keyword>
<dbReference type="Pfam" id="PF02416">
    <property type="entry name" value="TatA_B_E"/>
    <property type="match status" value="1"/>
</dbReference>
<evidence type="ECO:0000256" key="4">
    <source>
        <dbReference type="ARBA" id="ARBA00022692"/>
    </source>
</evidence>
<evidence type="ECO:0000256" key="10">
    <source>
        <dbReference type="SAM" id="MobiDB-lite"/>
    </source>
</evidence>
<organism evidence="12 13">
    <name type="scientific">Paenirhodobacter enshiensis</name>
    <dbReference type="NCBI Taxonomy" id="1105367"/>
    <lineage>
        <taxon>Bacteria</taxon>
        <taxon>Pseudomonadati</taxon>
        <taxon>Pseudomonadota</taxon>
        <taxon>Alphaproteobacteria</taxon>
        <taxon>Rhodobacterales</taxon>
        <taxon>Rhodobacter group</taxon>
        <taxon>Paenirhodobacter</taxon>
    </lineage>
</organism>
<dbReference type="PANTHER" id="PTHR33162">
    <property type="entry name" value="SEC-INDEPENDENT PROTEIN TRANSLOCASE PROTEIN TATA, CHLOROPLASTIC"/>
    <property type="match status" value="1"/>
</dbReference>
<feature type="compositionally biased region" description="Low complexity" evidence="10">
    <location>
        <begin position="108"/>
        <end position="125"/>
    </location>
</feature>
<dbReference type="InterPro" id="IPR018448">
    <property type="entry name" value="TatB"/>
</dbReference>
<comment type="function">
    <text evidence="9">Part of the twin-arginine translocation (Tat) system that transports large folded proteins containing a characteristic twin-arginine motif in their signal peptide across membranes. Together with TatC, TatB is part of a receptor directly interacting with Tat signal peptides. TatB may form an oligomeric binding site that transiently accommodates folded Tat precursor proteins before their translocation.</text>
</comment>
<dbReference type="GO" id="GO:0043953">
    <property type="term" value="P:protein transport by the Tat complex"/>
    <property type="evidence" value="ECO:0007669"/>
    <property type="project" value="UniProtKB-UniRule"/>
</dbReference>
<comment type="subcellular location">
    <subcellularLocation>
        <location evidence="9">Cell membrane</location>
        <topology evidence="9">Single-pass membrane protein</topology>
    </subcellularLocation>
    <subcellularLocation>
        <location evidence="1">Membrane</location>
        <topology evidence="1">Single-pass membrane protein</topology>
    </subcellularLocation>
</comment>
<gene>
    <name evidence="9" type="primary">tatB</name>
    <name evidence="12" type="ORF">CG50_04430</name>
</gene>
<comment type="subunit">
    <text evidence="9">The Tat system comprises two distinct complexes: a TatABC complex, containing multiple copies of TatA, TatB and TatC subunits, and a separate TatA complex, containing only TatA subunits. Substrates initially bind to the TatABC complex, which probably triggers association of the separate TatA complex to form the active translocon.</text>
</comment>
<reference evidence="12 13" key="1">
    <citation type="submission" date="2014-03" db="EMBL/GenBank/DDBJ databases">
        <title>Genome of Paenirhodobacter enshiensis DW2-9.</title>
        <authorList>
            <person name="Wang D."/>
            <person name="Wang G."/>
        </authorList>
    </citation>
    <scope>NUCLEOTIDE SEQUENCE [LARGE SCALE GENOMIC DNA]</scope>
    <source>
        <strain evidence="12 13">DW2-9</strain>
    </source>
</reference>
<dbReference type="Proteomes" id="UP000028824">
    <property type="component" value="Unassembled WGS sequence"/>
</dbReference>
<keyword evidence="4 9" id="KW-0812">Transmembrane</keyword>
<dbReference type="RefSeq" id="WP_036634211.1">
    <property type="nucleotide sequence ID" value="NZ_JAYRGJ010000001.1"/>
</dbReference>
<name>A0A086Y9I8_9RHOB</name>
<proteinExistence type="inferred from homology"/>
<evidence type="ECO:0000256" key="3">
    <source>
        <dbReference type="ARBA" id="ARBA00022475"/>
    </source>
</evidence>
<keyword evidence="2 9" id="KW-0813">Transport</keyword>